<dbReference type="GO" id="GO:0030313">
    <property type="term" value="C:cell envelope"/>
    <property type="evidence" value="ECO:0007669"/>
    <property type="project" value="UniProtKB-SubCell"/>
</dbReference>
<evidence type="ECO:0000313" key="6">
    <source>
        <dbReference type="Proteomes" id="UP000287447"/>
    </source>
</evidence>
<dbReference type="EMBL" id="SADE01000001">
    <property type="protein sequence ID" value="RVU38961.1"/>
    <property type="molecule type" value="Genomic_DNA"/>
</dbReference>
<accession>A0A437QWS2</accession>
<comment type="caution">
    <text evidence="5">The sequence shown here is derived from an EMBL/GenBank/DDBJ whole genome shotgun (WGS) entry which is preliminary data.</text>
</comment>
<dbReference type="Gene3D" id="2.40.420.20">
    <property type="match status" value="1"/>
</dbReference>
<dbReference type="PANTHER" id="PTHR32347:SF29">
    <property type="entry name" value="UPF0194 MEMBRANE PROTEIN YBHG"/>
    <property type="match status" value="1"/>
</dbReference>
<feature type="domain" description="YknX-like C-terminal permuted SH3-like" evidence="4">
    <location>
        <begin position="331"/>
        <end position="397"/>
    </location>
</feature>
<gene>
    <name evidence="5" type="ORF">EOI86_06770</name>
</gene>
<dbReference type="Pfam" id="PF25989">
    <property type="entry name" value="YknX_C"/>
    <property type="match status" value="1"/>
</dbReference>
<sequence>MKAALFRVLFWGVIAAILIAGLVYAFIPRPLPVDLSTIEKDRITVAVTDEGKAEVREIYRITAPVAGRLMRVGLEVGDKVKAGATELARIEPSAPVFLDVRTEAEARAAVEVAKAAKTLADAEWKRAQAEEEFTSTELERSRSLFTRGTVPKQRLDEAERAYRVAAADLLTAQARRDQSQHELEVAEAKLVSPTAPSDDGGSCECLVLRAPVDGEVLQVIEESETSLAPGNGIIEIGDPKDLQIRVDLLSEDAVLVKPGLAARVDGWGGGPLRAVVRRVEPFGYTKVSALGIEEQRVDVLLDIADPAEEWKRLGHGYRVDVSIFLHDVEDLAVPTAALFRSGTSWAVFQAVDGKAVLRTVELGHRNAEKAQVLGGLAEGDAVIMNPPDTVAEGSLIEMR</sequence>
<organism evidence="5 6">
    <name type="scientific">Hwanghaeella grinnelliae</name>
    <dbReference type="NCBI Taxonomy" id="2500179"/>
    <lineage>
        <taxon>Bacteria</taxon>
        <taxon>Pseudomonadati</taxon>
        <taxon>Pseudomonadota</taxon>
        <taxon>Alphaproteobacteria</taxon>
        <taxon>Rhodospirillales</taxon>
        <taxon>Rhodospirillaceae</taxon>
        <taxon>Hwanghaeella</taxon>
    </lineage>
</organism>
<evidence type="ECO:0000256" key="3">
    <source>
        <dbReference type="SAM" id="Coils"/>
    </source>
</evidence>
<keyword evidence="6" id="KW-1185">Reference proteome</keyword>
<feature type="coiled-coil region" evidence="3">
    <location>
        <begin position="112"/>
        <end position="189"/>
    </location>
</feature>
<dbReference type="AlphaFoldDB" id="A0A437QWS2"/>
<evidence type="ECO:0000259" key="4">
    <source>
        <dbReference type="Pfam" id="PF25989"/>
    </source>
</evidence>
<keyword evidence="2 3" id="KW-0175">Coiled coil</keyword>
<dbReference type="InterPro" id="IPR050465">
    <property type="entry name" value="UPF0194_transport"/>
</dbReference>
<dbReference type="PANTHER" id="PTHR32347">
    <property type="entry name" value="EFFLUX SYSTEM COMPONENT YKNX-RELATED"/>
    <property type="match status" value="1"/>
</dbReference>
<dbReference type="Gene3D" id="2.40.50.100">
    <property type="match status" value="1"/>
</dbReference>
<comment type="subcellular location">
    <subcellularLocation>
        <location evidence="1">Cell envelope</location>
    </subcellularLocation>
</comment>
<evidence type="ECO:0000313" key="5">
    <source>
        <dbReference type="EMBL" id="RVU38961.1"/>
    </source>
</evidence>
<evidence type="ECO:0000256" key="1">
    <source>
        <dbReference type="ARBA" id="ARBA00004196"/>
    </source>
</evidence>
<name>A0A437QWS2_9PROT</name>
<reference evidence="6" key="1">
    <citation type="submission" date="2019-01" db="EMBL/GenBank/DDBJ databases">
        <title>Gri0909 isolated from a small marine red alga.</title>
        <authorList>
            <person name="Kim J."/>
            <person name="Jeong S.E."/>
            <person name="Jeon C.O."/>
        </authorList>
    </citation>
    <scope>NUCLEOTIDE SEQUENCE [LARGE SCALE GENOMIC DNA]</scope>
    <source>
        <strain evidence="6">Gri0909</strain>
    </source>
</reference>
<protein>
    <submittedName>
        <fullName evidence="5">HlyD family efflux transporter periplasmic adaptor subunit</fullName>
    </submittedName>
</protein>
<dbReference type="InterPro" id="IPR058637">
    <property type="entry name" value="YknX-like_C"/>
</dbReference>
<evidence type="ECO:0000256" key="2">
    <source>
        <dbReference type="ARBA" id="ARBA00023054"/>
    </source>
</evidence>
<proteinExistence type="predicted"/>
<dbReference type="OrthoDB" id="9791520at2"/>
<dbReference type="RefSeq" id="WP_127764333.1">
    <property type="nucleotide sequence ID" value="NZ_SADE01000001.1"/>
</dbReference>
<dbReference type="Gene3D" id="1.10.287.470">
    <property type="entry name" value="Helix hairpin bin"/>
    <property type="match status" value="1"/>
</dbReference>
<dbReference type="Proteomes" id="UP000287447">
    <property type="component" value="Unassembled WGS sequence"/>
</dbReference>